<reference evidence="1 2" key="1">
    <citation type="submission" date="2020-08" db="EMBL/GenBank/DDBJ databases">
        <title>Genomic Encyclopedia of Type Strains, Phase IV (KMG-IV): sequencing the most valuable type-strain genomes for metagenomic binning, comparative biology and taxonomic classification.</title>
        <authorList>
            <person name="Goeker M."/>
        </authorList>
    </citation>
    <scope>NUCLEOTIDE SEQUENCE [LARGE SCALE GENOMIC DNA]</scope>
    <source>
        <strain evidence="1 2">DSM 27939</strain>
    </source>
</reference>
<proteinExistence type="predicted"/>
<accession>A0A7W8ND74</accession>
<dbReference type="AlphaFoldDB" id="A0A7W8ND74"/>
<dbReference type="Proteomes" id="UP000552709">
    <property type="component" value="Unassembled WGS sequence"/>
</dbReference>
<sequence length="123" mass="13263">MHLNPRLMKDTLTVERLTPAPLDPNTGLPMGGGATVNVLVTQPASDQDQTLRSKTAEIVNGVVGSLPVSRCFTAWFPWPDAEGGEIIIRVNGSARPLIKQGPPREIGGQHQIYELWLGSPTGR</sequence>
<organism evidence="1 2">
    <name type="scientific">Deinococcus humi</name>
    <dbReference type="NCBI Taxonomy" id="662880"/>
    <lineage>
        <taxon>Bacteria</taxon>
        <taxon>Thermotogati</taxon>
        <taxon>Deinococcota</taxon>
        <taxon>Deinococci</taxon>
        <taxon>Deinococcales</taxon>
        <taxon>Deinococcaceae</taxon>
        <taxon>Deinococcus</taxon>
    </lineage>
</organism>
<dbReference type="EMBL" id="JACHFL010000001">
    <property type="protein sequence ID" value="MBB5361335.1"/>
    <property type="molecule type" value="Genomic_DNA"/>
</dbReference>
<name>A0A7W8ND74_9DEIO</name>
<evidence type="ECO:0000313" key="1">
    <source>
        <dbReference type="EMBL" id="MBB5361335.1"/>
    </source>
</evidence>
<gene>
    <name evidence="1" type="ORF">HNQ08_000406</name>
</gene>
<dbReference type="RefSeq" id="WP_184127420.1">
    <property type="nucleotide sequence ID" value="NZ_JACHFL010000001.1"/>
</dbReference>
<comment type="caution">
    <text evidence="1">The sequence shown here is derived from an EMBL/GenBank/DDBJ whole genome shotgun (WGS) entry which is preliminary data.</text>
</comment>
<evidence type="ECO:0000313" key="2">
    <source>
        <dbReference type="Proteomes" id="UP000552709"/>
    </source>
</evidence>
<keyword evidence="2" id="KW-1185">Reference proteome</keyword>
<protein>
    <submittedName>
        <fullName evidence="1">Uncharacterized protein</fullName>
    </submittedName>
</protein>